<reference evidence="3 4" key="1">
    <citation type="submission" date="2010-05" db="EMBL/GenBank/DDBJ databases">
        <title>The Genome Sequence of Thecamonas trahens ATCC 50062.</title>
        <authorList>
            <consortium name="The Broad Institute Genome Sequencing Platform"/>
            <person name="Russ C."/>
            <person name="Cuomo C."/>
            <person name="Shea T."/>
            <person name="Young S.K."/>
            <person name="Zeng Q."/>
            <person name="Koehrsen M."/>
            <person name="Haas B."/>
            <person name="Borodovsky M."/>
            <person name="Guigo R."/>
            <person name="Alvarado L."/>
            <person name="Berlin A."/>
            <person name="Bochicchio J."/>
            <person name="Borenstein D."/>
            <person name="Chapman S."/>
            <person name="Chen Z."/>
            <person name="Freedman E."/>
            <person name="Gellesch M."/>
            <person name="Goldberg J."/>
            <person name="Griggs A."/>
            <person name="Gujja S."/>
            <person name="Heilman E."/>
            <person name="Heiman D."/>
            <person name="Hepburn T."/>
            <person name="Howarth C."/>
            <person name="Jen D."/>
            <person name="Larson L."/>
            <person name="Mehta T."/>
            <person name="Park D."/>
            <person name="Pearson M."/>
            <person name="Roberts A."/>
            <person name="Saif S."/>
            <person name="Shenoy N."/>
            <person name="Sisk P."/>
            <person name="Stolte C."/>
            <person name="Sykes S."/>
            <person name="Thomson T."/>
            <person name="Walk T."/>
            <person name="White J."/>
            <person name="Yandava C."/>
            <person name="Burger G."/>
            <person name="Gray M.W."/>
            <person name="Holland P.W.H."/>
            <person name="King N."/>
            <person name="Lang F.B.F."/>
            <person name="Roger A.J."/>
            <person name="Ruiz-Trillo I."/>
            <person name="Lander E."/>
            <person name="Nusbaum C."/>
        </authorList>
    </citation>
    <scope>NUCLEOTIDE SEQUENCE [LARGE SCALE GENOMIC DNA]</scope>
    <source>
        <strain evidence="3 4">ATCC 50062</strain>
    </source>
</reference>
<name>A0A0L0DS63_THETB</name>
<dbReference type="GeneID" id="25568740"/>
<dbReference type="AlphaFoldDB" id="A0A0L0DS63"/>
<feature type="transmembrane region" description="Helical" evidence="2">
    <location>
        <begin position="149"/>
        <end position="170"/>
    </location>
</feature>
<organism evidence="3 4">
    <name type="scientific">Thecamonas trahens ATCC 50062</name>
    <dbReference type="NCBI Taxonomy" id="461836"/>
    <lineage>
        <taxon>Eukaryota</taxon>
        <taxon>Apusozoa</taxon>
        <taxon>Apusomonadida</taxon>
        <taxon>Apusomonadidae</taxon>
        <taxon>Thecamonas</taxon>
    </lineage>
</organism>
<proteinExistence type="predicted"/>
<feature type="transmembrane region" description="Helical" evidence="2">
    <location>
        <begin position="215"/>
        <end position="233"/>
    </location>
</feature>
<evidence type="ECO:0000313" key="4">
    <source>
        <dbReference type="Proteomes" id="UP000054408"/>
    </source>
</evidence>
<keyword evidence="2" id="KW-1133">Transmembrane helix</keyword>
<evidence type="ECO:0000313" key="3">
    <source>
        <dbReference type="EMBL" id="KNC54881.1"/>
    </source>
</evidence>
<feature type="compositionally biased region" description="Basic and acidic residues" evidence="1">
    <location>
        <begin position="7"/>
        <end position="16"/>
    </location>
</feature>
<keyword evidence="4" id="KW-1185">Reference proteome</keyword>
<dbReference type="EMBL" id="GL349492">
    <property type="protein sequence ID" value="KNC54881.1"/>
    <property type="molecule type" value="Genomic_DNA"/>
</dbReference>
<keyword evidence="2" id="KW-0472">Membrane</keyword>
<evidence type="ECO:0000256" key="2">
    <source>
        <dbReference type="SAM" id="Phobius"/>
    </source>
</evidence>
<feature type="transmembrane region" description="Helical" evidence="2">
    <location>
        <begin position="56"/>
        <end position="83"/>
    </location>
</feature>
<protein>
    <recommendedName>
        <fullName evidence="5">Transmembrane protein</fullName>
    </recommendedName>
</protein>
<feature type="compositionally biased region" description="Basic and acidic residues" evidence="1">
    <location>
        <begin position="34"/>
        <end position="46"/>
    </location>
</feature>
<feature type="region of interest" description="Disordered" evidence="1">
    <location>
        <begin position="1"/>
        <end position="46"/>
    </location>
</feature>
<evidence type="ECO:0008006" key="5">
    <source>
        <dbReference type="Google" id="ProtNLM"/>
    </source>
</evidence>
<accession>A0A0L0DS63</accession>
<dbReference type="Proteomes" id="UP000054408">
    <property type="component" value="Unassembled WGS sequence"/>
</dbReference>
<evidence type="ECO:0000256" key="1">
    <source>
        <dbReference type="SAM" id="MobiDB-lite"/>
    </source>
</evidence>
<dbReference type="RefSeq" id="XP_013753476.1">
    <property type="nucleotide sequence ID" value="XM_013898022.1"/>
</dbReference>
<feature type="transmembrane region" description="Helical" evidence="2">
    <location>
        <begin position="253"/>
        <end position="279"/>
    </location>
</feature>
<sequence>MSYMRKKAGEAMRGEMKIGSSSSSSSDGKGMFNRNKDEEKNDSGGGKKDGDDNRMYCFECLICIAFILIIIGLILGFAAQLWLVGDVKAASPATGTITYQIGISKVTYKLSPELVSSGQPSTETISLSSDKCSTNACKGWNSAGKVARVLLIMFLLCLVPALILACLFCAGESVFESIGDCLPCGVPGCDVPDVFPCATTAAAAGPRYLSLFPSLCCDFMMFLLAALAAIVYKTQTNDDLETFDGADKLKLGISFYFVVVMAIASCCLGCVHSVLVVVYPAIAMAEAADEAGDSASGIMGKIDVPGI</sequence>
<keyword evidence="2" id="KW-0812">Transmembrane</keyword>
<gene>
    <name evidence="3" type="ORF">AMSG_10536</name>
</gene>